<evidence type="ECO:0000313" key="2">
    <source>
        <dbReference type="Proteomes" id="UP000320055"/>
    </source>
</evidence>
<reference evidence="1 2" key="1">
    <citation type="submission" date="2019-01" db="EMBL/GenBank/DDBJ databases">
        <authorList>
            <person name="Brito A."/>
        </authorList>
    </citation>
    <scope>NUCLEOTIDE SEQUENCE [LARGE SCALE GENOMIC DNA]</scope>
    <source>
        <strain evidence="1">1</strain>
    </source>
</reference>
<dbReference type="Proteomes" id="UP000320055">
    <property type="component" value="Unassembled WGS sequence"/>
</dbReference>
<gene>
    <name evidence="1" type="ORF">H1P_1700023</name>
</gene>
<proteinExistence type="predicted"/>
<accession>A0A563VNA3</accession>
<dbReference type="AlphaFoldDB" id="A0A563VNA3"/>
<sequence>MTLGLVYLKIESIIHICSSSLTMYFHKSSQNDVGRFPKQLMIAVFATVLGIGTPLIDSACAQQSSSNIPTFSSTLTVAEAYAAIPHDRTEYQFQQSHMGRAEQNYFSVMFPLIDLAVVLRIESVQKLYYRQGAIDKQLRDYQRLIDYWEGVTPPESLQSYHAHMLQALKVQKAFFLDWEAGRFSGDYHQLPQQQKVRSSSHHLQAAYGILMRTFNSRK</sequence>
<dbReference type="EMBL" id="CAACVJ010000080">
    <property type="protein sequence ID" value="VEP12908.1"/>
    <property type="molecule type" value="Genomic_DNA"/>
</dbReference>
<name>A0A563VNA3_9CYAN</name>
<evidence type="ECO:0000313" key="1">
    <source>
        <dbReference type="EMBL" id="VEP12908.1"/>
    </source>
</evidence>
<protein>
    <submittedName>
        <fullName evidence="1">Uncharacterized protein</fullName>
    </submittedName>
</protein>
<organism evidence="1 2">
    <name type="scientific">Hyella patelloides LEGE 07179</name>
    <dbReference type="NCBI Taxonomy" id="945734"/>
    <lineage>
        <taxon>Bacteria</taxon>
        <taxon>Bacillati</taxon>
        <taxon>Cyanobacteriota</taxon>
        <taxon>Cyanophyceae</taxon>
        <taxon>Pleurocapsales</taxon>
        <taxon>Hyellaceae</taxon>
        <taxon>Hyella</taxon>
    </lineage>
</organism>
<keyword evidence="2" id="KW-1185">Reference proteome</keyword>